<name>A0A0E0FBZ4_9ORYZ</name>
<dbReference type="AlphaFoldDB" id="A0A0E0FBZ4"/>
<sequence>MMVKVLSDWRELCGQTRLRQEHCQVRGISWSVIWTGQSQTEEHWDDDYHIITNGRGYSRFYFDQREGWQLDMRTVGVARLLRPTARQRRDVERGDGGGTWSKAASATAAGSSFPTVAAPSAARASPASPVALVWAGRGCCGGLLYNATVAGVISYGRIASLSGVSVQDLFLWFPVRGIHVDVPSSGPIYFDVGVVPAPAHGEGGGRRSAGVSELRAAATVGKEVDAAALLHVPLLSPPPPLPPKPAELVDPPAHEIPRSGRPLLGLFLLVGSIWSSSTLNPLTERIKIPRRQEHQ</sequence>
<dbReference type="EnsemblPlants" id="OMERI12G07890.1">
    <property type="protein sequence ID" value="OMERI12G07890.1"/>
    <property type="gene ID" value="OMERI12G07890"/>
</dbReference>
<dbReference type="Pfam" id="PF04398">
    <property type="entry name" value="DUF538"/>
    <property type="match status" value="1"/>
</dbReference>
<dbReference type="PANTHER" id="PTHR31676:SF110">
    <property type="entry name" value="TRANSMEMBRANE PROTEIN"/>
    <property type="match status" value="1"/>
</dbReference>
<evidence type="ECO:0000313" key="1">
    <source>
        <dbReference type="EnsemblPlants" id="OMERI12G07890.1"/>
    </source>
</evidence>
<dbReference type="STRING" id="40149.A0A0E0FBZ4"/>
<organism evidence="1">
    <name type="scientific">Oryza meridionalis</name>
    <dbReference type="NCBI Taxonomy" id="40149"/>
    <lineage>
        <taxon>Eukaryota</taxon>
        <taxon>Viridiplantae</taxon>
        <taxon>Streptophyta</taxon>
        <taxon>Embryophyta</taxon>
        <taxon>Tracheophyta</taxon>
        <taxon>Spermatophyta</taxon>
        <taxon>Magnoliopsida</taxon>
        <taxon>Liliopsida</taxon>
        <taxon>Poales</taxon>
        <taxon>Poaceae</taxon>
        <taxon>BOP clade</taxon>
        <taxon>Oryzoideae</taxon>
        <taxon>Oryzeae</taxon>
        <taxon>Oryzinae</taxon>
        <taxon>Oryza</taxon>
    </lineage>
</organism>
<dbReference type="SUPFAM" id="SSF141562">
    <property type="entry name" value="At5g01610-like"/>
    <property type="match status" value="1"/>
</dbReference>
<dbReference type="Gramene" id="OMERI12G07890.1">
    <property type="protein sequence ID" value="OMERI12G07890.1"/>
    <property type="gene ID" value="OMERI12G07890"/>
</dbReference>
<dbReference type="PANTHER" id="PTHR31676">
    <property type="entry name" value="T31J12.3 PROTEIN-RELATED"/>
    <property type="match status" value="1"/>
</dbReference>
<protein>
    <submittedName>
        <fullName evidence="1">Uncharacterized protein</fullName>
    </submittedName>
</protein>
<dbReference type="Gene3D" id="2.30.240.10">
    <property type="entry name" value="At5g01610-like"/>
    <property type="match status" value="1"/>
</dbReference>
<keyword evidence="2" id="KW-1185">Reference proteome</keyword>
<dbReference type="InterPro" id="IPR007493">
    <property type="entry name" value="DUF538"/>
</dbReference>
<proteinExistence type="predicted"/>
<dbReference type="Proteomes" id="UP000008021">
    <property type="component" value="Chromosome 12"/>
</dbReference>
<accession>A0A0E0FBZ4</accession>
<dbReference type="HOGENOM" id="CLU_1013305_0_0_1"/>
<evidence type="ECO:0000313" key="2">
    <source>
        <dbReference type="Proteomes" id="UP000008021"/>
    </source>
</evidence>
<reference evidence="1" key="2">
    <citation type="submission" date="2018-05" db="EMBL/GenBank/DDBJ databases">
        <title>OmerRS3 (Oryza meridionalis Reference Sequence Version 3).</title>
        <authorList>
            <person name="Zhang J."/>
            <person name="Kudrna D."/>
            <person name="Lee S."/>
            <person name="Talag J."/>
            <person name="Welchert J."/>
            <person name="Wing R.A."/>
        </authorList>
    </citation>
    <scope>NUCLEOTIDE SEQUENCE [LARGE SCALE GENOMIC DNA]</scope>
    <source>
        <strain evidence="1">cv. OR44</strain>
    </source>
</reference>
<dbReference type="InterPro" id="IPR036758">
    <property type="entry name" value="At5g01610-like"/>
</dbReference>
<reference evidence="1" key="1">
    <citation type="submission" date="2015-04" db="UniProtKB">
        <authorList>
            <consortium name="EnsemblPlants"/>
        </authorList>
    </citation>
    <scope>IDENTIFICATION</scope>
</reference>